<evidence type="ECO:0000313" key="3">
    <source>
        <dbReference type="Proteomes" id="UP001499852"/>
    </source>
</evidence>
<protein>
    <submittedName>
        <fullName evidence="2">Uncharacterized protein</fullName>
    </submittedName>
</protein>
<feature type="transmembrane region" description="Helical" evidence="1">
    <location>
        <begin position="49"/>
        <end position="66"/>
    </location>
</feature>
<comment type="caution">
    <text evidence="2">The sequence shown here is derived from an EMBL/GenBank/DDBJ whole genome shotgun (WGS) entry which is preliminary data.</text>
</comment>
<name>A0ABP9P3K3_9BACT</name>
<organism evidence="2 3">
    <name type="scientific">Prosthecobacter algae</name>
    <dbReference type="NCBI Taxonomy" id="1144682"/>
    <lineage>
        <taxon>Bacteria</taxon>
        <taxon>Pseudomonadati</taxon>
        <taxon>Verrucomicrobiota</taxon>
        <taxon>Verrucomicrobiia</taxon>
        <taxon>Verrucomicrobiales</taxon>
        <taxon>Verrucomicrobiaceae</taxon>
        <taxon>Prosthecobacter</taxon>
    </lineage>
</organism>
<dbReference type="Proteomes" id="UP001499852">
    <property type="component" value="Unassembled WGS sequence"/>
</dbReference>
<feature type="transmembrane region" description="Helical" evidence="1">
    <location>
        <begin position="116"/>
        <end position="133"/>
    </location>
</feature>
<keyword evidence="3" id="KW-1185">Reference proteome</keyword>
<accession>A0ABP9P3K3</accession>
<proteinExistence type="predicted"/>
<keyword evidence="1" id="KW-1133">Transmembrane helix</keyword>
<keyword evidence="1" id="KW-0472">Membrane</keyword>
<evidence type="ECO:0000313" key="2">
    <source>
        <dbReference type="EMBL" id="GAA5140268.1"/>
    </source>
</evidence>
<keyword evidence="1" id="KW-0812">Transmembrane</keyword>
<sequence>MAFVMLHPSLMTRLLHYLRDLSTGRVILWCYAIWYTVNVIGHFDSRPRIWLTSLGLSGIIGAALIISTRPAGGQKTRMDPWVTFRLFLMPFCVSSFAALVKDAGFVLIFPPSWQENLIGLAAIVAFLAIVYIVKKTQAQAAKGSP</sequence>
<reference evidence="3" key="1">
    <citation type="journal article" date="2019" name="Int. J. Syst. Evol. Microbiol.">
        <title>The Global Catalogue of Microorganisms (GCM) 10K type strain sequencing project: providing services to taxonomists for standard genome sequencing and annotation.</title>
        <authorList>
            <consortium name="The Broad Institute Genomics Platform"/>
            <consortium name="The Broad Institute Genome Sequencing Center for Infectious Disease"/>
            <person name="Wu L."/>
            <person name="Ma J."/>
        </authorList>
    </citation>
    <scope>NUCLEOTIDE SEQUENCE [LARGE SCALE GENOMIC DNA]</scope>
    <source>
        <strain evidence="3">JCM 18053</strain>
    </source>
</reference>
<gene>
    <name evidence="2" type="ORF">GCM10023213_22620</name>
</gene>
<evidence type="ECO:0000256" key="1">
    <source>
        <dbReference type="SAM" id="Phobius"/>
    </source>
</evidence>
<feature type="transmembrane region" description="Helical" evidence="1">
    <location>
        <begin position="86"/>
        <end position="110"/>
    </location>
</feature>
<feature type="transmembrane region" description="Helical" evidence="1">
    <location>
        <begin position="21"/>
        <end position="43"/>
    </location>
</feature>
<dbReference type="EMBL" id="BAABIA010000004">
    <property type="protein sequence ID" value="GAA5140268.1"/>
    <property type="molecule type" value="Genomic_DNA"/>
</dbReference>